<sequence length="82" mass="9209">MDSEAKEWICLDGEKEKIGDVQTTILGRLSVVDKALIVTVNSIKRAEAVQKYLKDLLDNLYWKDTPPEKPLNDAYTKTGGRA</sequence>
<gene>
    <name evidence="1" type="ORF">BJP43_05360</name>
</gene>
<organism evidence="1 2">
    <name type="scientific">Candidatus Williamhamiltonella defendens</name>
    <dbReference type="NCBI Taxonomy" id="138072"/>
    <lineage>
        <taxon>Bacteria</taxon>
        <taxon>Pseudomonadati</taxon>
        <taxon>Pseudomonadota</taxon>
        <taxon>Gammaproteobacteria</taxon>
        <taxon>Enterobacterales</taxon>
        <taxon>Enterobacteriaceae</taxon>
        <taxon>aphid secondary symbionts</taxon>
        <taxon>Candidatus Williamhamiltonella</taxon>
    </lineage>
</organism>
<name>A0A2D3TDA3_9ENTR</name>
<dbReference type="EMBL" id="CP017613">
    <property type="protein sequence ID" value="ATW33796.1"/>
    <property type="molecule type" value="Genomic_DNA"/>
</dbReference>
<dbReference type="RefSeq" id="WP_100096496.1">
    <property type="nucleotide sequence ID" value="NZ_CP017613.1"/>
</dbReference>
<evidence type="ECO:0000313" key="2">
    <source>
        <dbReference type="Proteomes" id="UP000229055"/>
    </source>
</evidence>
<reference evidence="2" key="2">
    <citation type="submission" date="2017-11" db="EMBL/GenBank/DDBJ databases">
        <title>PacBio sequencing of new strain of the secondary endosymbiont Candidatus Hamiltonella defensa.</title>
        <authorList>
            <person name="Strand M.R."/>
            <person name="Oliver K."/>
        </authorList>
    </citation>
    <scope>NUCLEOTIDE SEQUENCE [LARGE SCALE GENOMIC DNA]</scope>
    <source>
        <strain evidence="2">ZA17</strain>
    </source>
</reference>
<evidence type="ECO:0000313" key="1">
    <source>
        <dbReference type="EMBL" id="ATW33796.1"/>
    </source>
</evidence>
<protein>
    <submittedName>
        <fullName evidence="1">Uncharacterized protein</fullName>
    </submittedName>
</protein>
<accession>A0A2D3TDA3</accession>
<dbReference type="Proteomes" id="UP000229055">
    <property type="component" value="Chromosome"/>
</dbReference>
<proteinExistence type="predicted"/>
<dbReference type="AlphaFoldDB" id="A0A2D3TDA3"/>
<reference evidence="2" key="1">
    <citation type="submission" date="2016-10" db="EMBL/GenBank/DDBJ databases">
        <authorList>
            <person name="Chevignon G."/>
        </authorList>
    </citation>
    <scope>NUCLEOTIDE SEQUENCE [LARGE SCALE GENOMIC DNA]</scope>
    <source>
        <strain evidence="2">ZA17</strain>
    </source>
</reference>